<dbReference type="RefSeq" id="WP_221275467.1">
    <property type="nucleotide sequence ID" value="NZ_AP024565.1"/>
</dbReference>
<proteinExistence type="predicted"/>
<feature type="compositionally biased region" description="Low complexity" evidence="1">
    <location>
        <begin position="20"/>
        <end position="31"/>
    </location>
</feature>
<dbReference type="Pfam" id="PF19158">
    <property type="entry name" value="DUF5840"/>
    <property type="match status" value="1"/>
</dbReference>
<dbReference type="AlphaFoldDB" id="A0A7R7VE85"/>
<protein>
    <submittedName>
        <fullName evidence="2">Precursor peptide</fullName>
    </submittedName>
</protein>
<sequence length="49" mass="5196">MKNKTLLPQLTTPVERQHQAAASSESGANSLSASRVFIVLPPFAEDGAE</sequence>
<name>A0A7R7VE85_MICAE</name>
<feature type="compositionally biased region" description="Polar residues" evidence="1">
    <location>
        <begin position="1"/>
        <end position="14"/>
    </location>
</feature>
<reference evidence="2" key="1">
    <citation type="submission" date="2021-01" db="EMBL/GenBank/DDBJ databases">
        <title>Discovery of Argicyclamide A-C Unveiled Enzymatic basis for unique prenylation.</title>
        <authorList>
            <person name="Phan C.S."/>
            <person name="Matsuda K."/>
            <person name="Balloo N."/>
            <person name="Wakimoto T."/>
            <person name="Okino T."/>
        </authorList>
    </citation>
    <scope>NUCLEOTIDE SEQUENCE</scope>
    <source>
        <strain evidence="2">NIES-88</strain>
    </source>
</reference>
<dbReference type="EMBL" id="LC603172">
    <property type="protein sequence ID" value="BCR82583.1"/>
    <property type="molecule type" value="Genomic_DNA"/>
</dbReference>
<dbReference type="InterPro" id="IPR031036">
    <property type="entry name" value="Pren_cyc_PirE"/>
</dbReference>
<evidence type="ECO:0000256" key="1">
    <source>
        <dbReference type="SAM" id="MobiDB-lite"/>
    </source>
</evidence>
<feature type="region of interest" description="Disordered" evidence="1">
    <location>
        <begin position="1"/>
        <end position="31"/>
    </location>
</feature>
<organism evidence="2">
    <name type="scientific">Microcystis aeruginosa</name>
    <dbReference type="NCBI Taxonomy" id="1126"/>
    <lineage>
        <taxon>Bacteria</taxon>
        <taxon>Bacillati</taxon>
        <taxon>Cyanobacteriota</taxon>
        <taxon>Cyanophyceae</taxon>
        <taxon>Oscillatoriophycideae</taxon>
        <taxon>Chroococcales</taxon>
        <taxon>Microcystaceae</taxon>
        <taxon>Microcystis</taxon>
    </lineage>
</organism>
<evidence type="ECO:0000313" key="2">
    <source>
        <dbReference type="EMBL" id="BCR82583.1"/>
    </source>
</evidence>
<accession>A0A7R7VE85</accession>
<gene>
    <name evidence="2" type="primary">agcE</name>
</gene>